<feature type="compositionally biased region" description="Polar residues" evidence="8">
    <location>
        <begin position="1"/>
        <end position="16"/>
    </location>
</feature>
<feature type="transmembrane region" description="Helical" evidence="9">
    <location>
        <begin position="412"/>
        <end position="439"/>
    </location>
</feature>
<evidence type="ECO:0000256" key="8">
    <source>
        <dbReference type="SAM" id="MobiDB-lite"/>
    </source>
</evidence>
<evidence type="ECO:0000256" key="5">
    <source>
        <dbReference type="ARBA" id="ARBA00022692"/>
    </source>
</evidence>
<dbReference type="InterPro" id="IPR020846">
    <property type="entry name" value="MFS_dom"/>
</dbReference>
<feature type="transmembrane region" description="Helical" evidence="9">
    <location>
        <begin position="96"/>
        <end position="115"/>
    </location>
</feature>
<organism evidence="11 12">
    <name type="scientific">Pseudonocardia thermophila</name>
    <dbReference type="NCBI Taxonomy" id="1848"/>
    <lineage>
        <taxon>Bacteria</taxon>
        <taxon>Bacillati</taxon>
        <taxon>Actinomycetota</taxon>
        <taxon>Actinomycetes</taxon>
        <taxon>Pseudonocardiales</taxon>
        <taxon>Pseudonocardiaceae</taxon>
        <taxon>Pseudonocardia</taxon>
    </lineage>
</organism>
<comment type="subcellular location">
    <subcellularLocation>
        <location evidence="1">Cell membrane</location>
        <topology evidence="1">Multi-pass membrane protein</topology>
    </subcellularLocation>
</comment>
<protein>
    <submittedName>
        <fullName evidence="11">MFS transporter, DHA2 family, lincomycin resistance protein</fullName>
    </submittedName>
</protein>
<evidence type="ECO:0000256" key="2">
    <source>
        <dbReference type="ARBA" id="ARBA00008537"/>
    </source>
</evidence>
<keyword evidence="12" id="KW-1185">Reference proteome</keyword>
<feature type="transmembrane region" description="Helical" evidence="9">
    <location>
        <begin position="127"/>
        <end position="147"/>
    </location>
</feature>
<keyword evidence="4" id="KW-1003">Cell membrane</keyword>
<dbReference type="CDD" id="cd17503">
    <property type="entry name" value="MFS_LmrB_MDR_like"/>
    <property type="match status" value="1"/>
</dbReference>
<proteinExistence type="inferred from homology"/>
<evidence type="ECO:0000256" key="6">
    <source>
        <dbReference type="ARBA" id="ARBA00022989"/>
    </source>
</evidence>
<dbReference type="InterPro" id="IPR004638">
    <property type="entry name" value="EmrB-like"/>
</dbReference>
<feature type="transmembrane region" description="Helical" evidence="9">
    <location>
        <begin position="459"/>
        <end position="482"/>
    </location>
</feature>
<feature type="transmembrane region" description="Helical" evidence="9">
    <location>
        <begin position="218"/>
        <end position="238"/>
    </location>
</feature>
<dbReference type="Gene3D" id="1.20.1250.20">
    <property type="entry name" value="MFS general substrate transporter like domains"/>
    <property type="match status" value="1"/>
</dbReference>
<dbReference type="PROSITE" id="PS50850">
    <property type="entry name" value="MFS"/>
    <property type="match status" value="1"/>
</dbReference>
<dbReference type="STRING" id="1848.SAMN05443637_101241"/>
<dbReference type="GO" id="GO:0005886">
    <property type="term" value="C:plasma membrane"/>
    <property type="evidence" value="ECO:0007669"/>
    <property type="project" value="UniProtKB-SubCell"/>
</dbReference>
<dbReference type="PANTHER" id="PTHR42718">
    <property type="entry name" value="MAJOR FACILITATOR SUPERFAMILY MULTIDRUG TRANSPORTER MFSC"/>
    <property type="match status" value="1"/>
</dbReference>
<feature type="transmembrane region" description="Helical" evidence="9">
    <location>
        <begin position="355"/>
        <end position="373"/>
    </location>
</feature>
<feature type="transmembrane region" description="Helical" evidence="9">
    <location>
        <begin position="379"/>
        <end position="400"/>
    </location>
</feature>
<keyword evidence="3" id="KW-0813">Transport</keyword>
<feature type="region of interest" description="Disordered" evidence="8">
    <location>
        <begin position="1"/>
        <end position="20"/>
    </location>
</feature>
<dbReference type="PANTHER" id="PTHR42718:SF9">
    <property type="entry name" value="MAJOR FACILITATOR SUPERFAMILY MULTIDRUG TRANSPORTER MFSC"/>
    <property type="match status" value="1"/>
</dbReference>
<keyword evidence="7 9" id="KW-0472">Membrane</keyword>
<keyword evidence="6 9" id="KW-1133">Transmembrane helix</keyword>
<evidence type="ECO:0000256" key="1">
    <source>
        <dbReference type="ARBA" id="ARBA00004651"/>
    </source>
</evidence>
<dbReference type="InterPro" id="IPR011701">
    <property type="entry name" value="MFS"/>
</dbReference>
<keyword evidence="5 9" id="KW-0812">Transmembrane</keyword>
<evidence type="ECO:0000256" key="7">
    <source>
        <dbReference type="ARBA" id="ARBA00023136"/>
    </source>
</evidence>
<dbReference type="NCBIfam" id="TIGR00711">
    <property type="entry name" value="efflux_EmrB"/>
    <property type="match status" value="1"/>
</dbReference>
<dbReference type="Proteomes" id="UP000184363">
    <property type="component" value="Unassembled WGS sequence"/>
</dbReference>
<evidence type="ECO:0000313" key="12">
    <source>
        <dbReference type="Proteomes" id="UP000184363"/>
    </source>
</evidence>
<dbReference type="Gene3D" id="1.20.1720.10">
    <property type="entry name" value="Multidrug resistance protein D"/>
    <property type="match status" value="1"/>
</dbReference>
<feature type="transmembrane region" description="Helical" evidence="9">
    <location>
        <begin position="185"/>
        <end position="206"/>
    </location>
</feature>
<accession>A0A1M6NGL8</accession>
<gene>
    <name evidence="11" type="ORF">SAMN05443637_101241</name>
</gene>
<evidence type="ECO:0000256" key="3">
    <source>
        <dbReference type="ARBA" id="ARBA00022448"/>
    </source>
</evidence>
<dbReference type="GO" id="GO:0022857">
    <property type="term" value="F:transmembrane transporter activity"/>
    <property type="evidence" value="ECO:0007669"/>
    <property type="project" value="InterPro"/>
</dbReference>
<feature type="transmembrane region" description="Helical" evidence="9">
    <location>
        <begin position="29"/>
        <end position="57"/>
    </location>
</feature>
<evidence type="ECO:0000256" key="4">
    <source>
        <dbReference type="ARBA" id="ARBA00022475"/>
    </source>
</evidence>
<sequence length="491" mass="50973">MTDQTTQIDEGSSPFTSAAAPGAMPRRDVMIIAVLLVSTFVVILNETIMSIALPVLAEDLRVDYSQGQWLTSGFLLTMAVVIPVTGFLIRRIRTRVLFMLAMTLFSAGTLLAALAPSFEVLLAARVVQASGTAIMMPLLMTTVMKLVPGERRGAVMGNIGTVIAVAPAIGPTISGFVLHSLGWRALYWLVLPIALAALAFGIRSMIDVGEPERVRVDVVSVLLSGIGFGALVYGLSAFGHEGGGAGGVPAWVPIVGGAAVLTVFVVRQLQLQRTDDALLDLRTFTSGGFTIAAVLMVLMMTVLFGAIILLPIYMQEIMGLDVQTSGLVLLPGGLVMGLLGPVVGRLYDRVGARRLLAPGVVVTSLALWSTTLFTAQTGIALLLAFHITLSVGLAFVFTPLFTSGLGAVQPRFYSYGSAIFGTTQQLAGAAGVALLVSVMSARAGSLAAAGAAPVEATVGGIHTAFLVAAVLSLVAIVGAFFVRTPQGAPAH</sequence>
<dbReference type="Pfam" id="PF07690">
    <property type="entry name" value="MFS_1"/>
    <property type="match status" value="1"/>
</dbReference>
<dbReference type="PRINTS" id="PR01036">
    <property type="entry name" value="TCRTETB"/>
</dbReference>
<reference evidence="11 12" key="1">
    <citation type="submission" date="2016-11" db="EMBL/GenBank/DDBJ databases">
        <authorList>
            <person name="Jaros S."/>
            <person name="Januszkiewicz K."/>
            <person name="Wedrychowicz H."/>
        </authorList>
    </citation>
    <scope>NUCLEOTIDE SEQUENCE [LARGE SCALE GENOMIC DNA]</scope>
    <source>
        <strain evidence="11 12">DSM 43832</strain>
    </source>
</reference>
<dbReference type="EMBL" id="FRAP01000001">
    <property type="protein sequence ID" value="SHJ94802.1"/>
    <property type="molecule type" value="Genomic_DNA"/>
</dbReference>
<dbReference type="InterPro" id="IPR036259">
    <property type="entry name" value="MFS_trans_sf"/>
</dbReference>
<evidence type="ECO:0000313" key="11">
    <source>
        <dbReference type="EMBL" id="SHJ94802.1"/>
    </source>
</evidence>
<comment type="similarity">
    <text evidence="2">Belongs to the major facilitator superfamily. EmrB family.</text>
</comment>
<evidence type="ECO:0000259" key="10">
    <source>
        <dbReference type="PROSITE" id="PS50850"/>
    </source>
</evidence>
<dbReference type="RefSeq" id="WP_234996868.1">
    <property type="nucleotide sequence ID" value="NZ_FRAP01000001.1"/>
</dbReference>
<feature type="transmembrane region" description="Helical" evidence="9">
    <location>
        <begin position="250"/>
        <end position="269"/>
    </location>
</feature>
<feature type="transmembrane region" description="Helical" evidence="9">
    <location>
        <begin position="69"/>
        <end position="89"/>
    </location>
</feature>
<evidence type="ECO:0000256" key="9">
    <source>
        <dbReference type="SAM" id="Phobius"/>
    </source>
</evidence>
<dbReference type="SUPFAM" id="SSF103473">
    <property type="entry name" value="MFS general substrate transporter"/>
    <property type="match status" value="1"/>
</dbReference>
<feature type="transmembrane region" description="Helical" evidence="9">
    <location>
        <begin position="326"/>
        <end position="343"/>
    </location>
</feature>
<feature type="transmembrane region" description="Helical" evidence="9">
    <location>
        <begin position="289"/>
        <end position="314"/>
    </location>
</feature>
<name>A0A1M6NGL8_PSETH</name>
<feature type="transmembrane region" description="Helical" evidence="9">
    <location>
        <begin position="159"/>
        <end position="179"/>
    </location>
</feature>
<feature type="domain" description="Major facilitator superfamily (MFS) profile" evidence="10">
    <location>
        <begin position="31"/>
        <end position="487"/>
    </location>
</feature>
<dbReference type="AlphaFoldDB" id="A0A1M6NGL8"/>